<dbReference type="Proteomes" id="UP000265520">
    <property type="component" value="Unassembled WGS sequence"/>
</dbReference>
<evidence type="ECO:0000313" key="2">
    <source>
        <dbReference type="EMBL" id="MCH95205.1"/>
    </source>
</evidence>
<evidence type="ECO:0000256" key="1">
    <source>
        <dbReference type="SAM" id="Phobius"/>
    </source>
</evidence>
<accession>A0A392N7T8</accession>
<protein>
    <submittedName>
        <fullName evidence="2">Uncharacterized protein</fullName>
    </submittedName>
</protein>
<proteinExistence type="predicted"/>
<keyword evidence="1" id="KW-0812">Transmembrane</keyword>
<dbReference type="InterPro" id="IPR006927">
    <property type="entry name" value="DUF639"/>
</dbReference>
<evidence type="ECO:0000313" key="3">
    <source>
        <dbReference type="Proteomes" id="UP000265520"/>
    </source>
</evidence>
<dbReference type="AlphaFoldDB" id="A0A392N7T8"/>
<feature type="transmembrane region" description="Helical" evidence="1">
    <location>
        <begin position="6"/>
        <end position="28"/>
    </location>
</feature>
<dbReference type="PANTHER" id="PTHR31860">
    <property type="entry name" value="HEAT-INDUCIBLE TRANSCRIPTION REPRESSOR (DUF639)-RELATED"/>
    <property type="match status" value="1"/>
</dbReference>
<reference evidence="2 3" key="1">
    <citation type="journal article" date="2018" name="Front. Plant Sci.">
        <title>Red Clover (Trifolium pratense) and Zigzag Clover (T. medium) - A Picture of Genomic Similarities and Differences.</title>
        <authorList>
            <person name="Dluhosova J."/>
            <person name="Istvanek J."/>
            <person name="Nedelnik J."/>
            <person name="Repkova J."/>
        </authorList>
    </citation>
    <scope>NUCLEOTIDE SEQUENCE [LARGE SCALE GENOMIC DNA]</scope>
    <source>
        <strain evidence="3">cv. 10/8</strain>
        <tissue evidence="2">Leaf</tissue>
    </source>
</reference>
<keyword evidence="1" id="KW-1133">Transmembrane helix</keyword>
<keyword evidence="3" id="KW-1185">Reference proteome</keyword>
<dbReference type="EMBL" id="LXQA010029206">
    <property type="protein sequence ID" value="MCH95205.1"/>
    <property type="molecule type" value="Genomic_DNA"/>
</dbReference>
<comment type="caution">
    <text evidence="2">The sequence shown here is derived from an EMBL/GenBank/DDBJ whole genome shotgun (WGS) entry which is preliminary data.</text>
</comment>
<name>A0A392N7T8_9FABA</name>
<feature type="non-terminal residue" evidence="2">
    <location>
        <position position="85"/>
    </location>
</feature>
<keyword evidence="1" id="KW-0472">Membrane</keyword>
<dbReference type="PANTHER" id="PTHR31860:SF6">
    <property type="entry name" value="HEAT-INDUCIBLE TRANSCRIPTION REPRESSOR (DUF639)"/>
    <property type="match status" value="1"/>
</dbReference>
<organism evidence="2 3">
    <name type="scientific">Trifolium medium</name>
    <dbReference type="NCBI Taxonomy" id="97028"/>
    <lineage>
        <taxon>Eukaryota</taxon>
        <taxon>Viridiplantae</taxon>
        <taxon>Streptophyta</taxon>
        <taxon>Embryophyta</taxon>
        <taxon>Tracheophyta</taxon>
        <taxon>Spermatophyta</taxon>
        <taxon>Magnoliopsida</taxon>
        <taxon>eudicotyledons</taxon>
        <taxon>Gunneridae</taxon>
        <taxon>Pentapetalae</taxon>
        <taxon>rosids</taxon>
        <taxon>fabids</taxon>
        <taxon>Fabales</taxon>
        <taxon>Fabaceae</taxon>
        <taxon>Papilionoideae</taxon>
        <taxon>50 kb inversion clade</taxon>
        <taxon>NPAAA clade</taxon>
        <taxon>Hologalegina</taxon>
        <taxon>IRL clade</taxon>
        <taxon>Trifolieae</taxon>
        <taxon>Trifolium</taxon>
    </lineage>
</organism>
<dbReference type="Pfam" id="PF04842">
    <property type="entry name" value="DUF639"/>
    <property type="match status" value="1"/>
</dbReference>
<gene>
    <name evidence="2" type="ORF">A2U01_0016180</name>
</gene>
<sequence>MLFRGWLGYAAALVLMSVASFMIITRWFNQGRPVTEVKVVAPPPMNTMEQLLAVQTAVSQAEQLIQDGNIVLLKFRGLLLSIFPQ</sequence>